<dbReference type="Proteomes" id="UP000188219">
    <property type="component" value="Chromosome"/>
</dbReference>
<name>A0A1Q2M4S0_9GAMM</name>
<dbReference type="EMBL" id="CP019650">
    <property type="protein sequence ID" value="AQQ67656.1"/>
    <property type="molecule type" value="Genomic_DNA"/>
</dbReference>
<keyword evidence="1" id="KW-0812">Transmembrane</keyword>
<keyword evidence="1" id="KW-0472">Membrane</keyword>
<proteinExistence type="predicted"/>
<dbReference type="KEGG" id="maga:Mag101_08405"/>
<reference evidence="2" key="1">
    <citation type="submission" date="2017-02" db="EMBL/GenBank/DDBJ databases">
        <title>Genome of Microbulbifer agarilyticus GP101.</title>
        <authorList>
            <person name="Jung J."/>
            <person name="Bae S.S."/>
            <person name="Baek K."/>
        </authorList>
    </citation>
    <scope>NUCLEOTIDE SEQUENCE [LARGE SCALE GENOMIC DNA]</scope>
    <source>
        <strain evidence="2">GP101</strain>
    </source>
</reference>
<evidence type="ECO:0000313" key="2">
    <source>
        <dbReference type="EMBL" id="AQQ67656.1"/>
    </source>
</evidence>
<evidence type="ECO:0008006" key="4">
    <source>
        <dbReference type="Google" id="ProtNLM"/>
    </source>
</evidence>
<evidence type="ECO:0000256" key="1">
    <source>
        <dbReference type="SAM" id="Phobius"/>
    </source>
</evidence>
<protein>
    <recommendedName>
        <fullName evidence="4">DUF2007 domain-containing protein</fullName>
    </recommendedName>
</protein>
<accession>A0A1Q2M4S0</accession>
<keyword evidence="1" id="KW-1133">Transmembrane helix</keyword>
<sequence>MKLLREFTSLSDAELLSNRLRSKGILTHISGVNSKQLGAIATGTVKVGVWAVLNEQVDDATALLTNSRHTVRHQLTEEEMSRLESESQGKVAASLSSLLNKLVFALVALMIMVVAYSVLSNS</sequence>
<dbReference type="AlphaFoldDB" id="A0A1Q2M4S0"/>
<dbReference type="STRING" id="260552.Mag101_08405"/>
<gene>
    <name evidence="2" type="ORF">Mag101_08405</name>
</gene>
<evidence type="ECO:0000313" key="3">
    <source>
        <dbReference type="Proteomes" id="UP000188219"/>
    </source>
</evidence>
<feature type="transmembrane region" description="Helical" evidence="1">
    <location>
        <begin position="98"/>
        <end position="119"/>
    </location>
</feature>
<organism evidence="2 3">
    <name type="scientific">Microbulbifer agarilyticus</name>
    <dbReference type="NCBI Taxonomy" id="260552"/>
    <lineage>
        <taxon>Bacteria</taxon>
        <taxon>Pseudomonadati</taxon>
        <taxon>Pseudomonadota</taxon>
        <taxon>Gammaproteobacteria</taxon>
        <taxon>Cellvibrionales</taxon>
        <taxon>Microbulbiferaceae</taxon>
        <taxon>Microbulbifer</taxon>
    </lineage>
</organism>
<keyword evidence="3" id="KW-1185">Reference proteome</keyword>